<gene>
    <name evidence="2" type="ORF">N7468_005283</name>
</gene>
<feature type="compositionally biased region" description="Polar residues" evidence="1">
    <location>
        <begin position="203"/>
        <end position="218"/>
    </location>
</feature>
<evidence type="ECO:0000313" key="2">
    <source>
        <dbReference type="EMBL" id="KAJ5232327.1"/>
    </source>
</evidence>
<dbReference type="GeneID" id="83201883"/>
<dbReference type="OrthoDB" id="4226789at2759"/>
<sequence>MASHLRTLLLSPSRLSFNLILDDIPGLSPLATGAPRVTGTRWSASHSSSQIQTESFSRRLRRRFSKESKSSRSSSDPRELGKGGFPFSLRPSRSARTNPVIDVATLEEYGSSLMSDRVYDSDAQCITTPRRPDLLRKPPPLAGHGLRRMELSDLIERSQERTSAERWAMSENSAAPASQESAFGMRFIPTPPTSLRGMPISFHTPQGTNEYQGQPSQASERRRHQLALDVKPKLMRSLPSLSSTATEHGRSDIQSVVPSMKQALTSRHGNGVASSGSLSVPSPGFMVPKARNLSSGTRSFTDPDLNGFNELSISKREASPAQSSALISDHPSLAEVIHEVQQGFLMAPSQEHVQIPRGPGNSMTSIPANPALMAGSHNASSCYSRGTIEKDVLFKHDLSGELGDQTPIIDIPDPKPELGQASGSASPRKVSVGWMSGGRRVGYGYSAVPETGSNNRSQDVCYYPQFNRPAGWKAEIELVDPSIQQEPREPSNSRTPVESANNVPYNKSDEDPAVDARYTPSRPNETTTFPSPSDSSQRRAGSPVPPYMRRSLENRTSREQGAPIILTDEATNGGLRAPGLTPMFQVDHCEIPPSHHPSQANGKFARQWARLSQSAKAKSRAQRRNEHHGGRAQDGKPSVDRFDRLDPPDEAELGSIDAELTAEFDNEAEDRSTELQASVSRPGRWVRRFSRHWEGRRFSRYQQEISQSSSGNSYHDCDSTSLKRANSTKSNSPDENCLDMPGSFEGSRWASRLSRFL</sequence>
<name>A0A9W9TN25_9EURO</name>
<comment type="caution">
    <text evidence="2">The sequence shown here is derived from an EMBL/GenBank/DDBJ whole genome shotgun (WGS) entry which is preliminary data.</text>
</comment>
<evidence type="ECO:0000313" key="3">
    <source>
        <dbReference type="Proteomes" id="UP001150941"/>
    </source>
</evidence>
<feature type="compositionally biased region" description="Polar residues" evidence="1">
    <location>
        <begin position="40"/>
        <end position="53"/>
    </location>
</feature>
<feature type="compositionally biased region" description="Basic and acidic residues" evidence="1">
    <location>
        <begin position="623"/>
        <end position="647"/>
    </location>
</feature>
<evidence type="ECO:0000256" key="1">
    <source>
        <dbReference type="SAM" id="MobiDB-lite"/>
    </source>
</evidence>
<protein>
    <submittedName>
        <fullName evidence="2">Uncharacterized protein</fullName>
    </submittedName>
</protein>
<feature type="compositionally biased region" description="Polar residues" evidence="1">
    <location>
        <begin position="521"/>
        <end position="539"/>
    </location>
</feature>
<feature type="region of interest" description="Disordered" evidence="1">
    <location>
        <begin position="405"/>
        <end position="431"/>
    </location>
</feature>
<feature type="region of interest" description="Disordered" evidence="1">
    <location>
        <begin position="483"/>
        <end position="655"/>
    </location>
</feature>
<reference evidence="2" key="2">
    <citation type="journal article" date="2023" name="IMA Fungus">
        <title>Comparative genomic study of the Penicillium genus elucidates a diverse pangenome and 15 lateral gene transfer events.</title>
        <authorList>
            <person name="Petersen C."/>
            <person name="Sorensen T."/>
            <person name="Nielsen M.R."/>
            <person name="Sondergaard T.E."/>
            <person name="Sorensen J.L."/>
            <person name="Fitzpatrick D.A."/>
            <person name="Frisvad J.C."/>
            <person name="Nielsen K.L."/>
        </authorList>
    </citation>
    <scope>NUCLEOTIDE SEQUENCE</scope>
    <source>
        <strain evidence="2">IBT 19713</strain>
    </source>
</reference>
<feature type="compositionally biased region" description="Polar residues" evidence="1">
    <location>
        <begin position="702"/>
        <end position="734"/>
    </location>
</feature>
<feature type="region of interest" description="Disordered" evidence="1">
    <location>
        <begin position="702"/>
        <end position="746"/>
    </location>
</feature>
<dbReference type="EMBL" id="JAPQKS010000004">
    <property type="protein sequence ID" value="KAJ5232327.1"/>
    <property type="molecule type" value="Genomic_DNA"/>
</dbReference>
<dbReference type="RefSeq" id="XP_058330320.1">
    <property type="nucleotide sequence ID" value="XM_058474580.1"/>
</dbReference>
<feature type="compositionally biased region" description="Basic and acidic residues" evidence="1">
    <location>
        <begin position="65"/>
        <end position="81"/>
    </location>
</feature>
<accession>A0A9W9TN25</accession>
<organism evidence="2 3">
    <name type="scientific">Penicillium chermesinum</name>
    <dbReference type="NCBI Taxonomy" id="63820"/>
    <lineage>
        <taxon>Eukaryota</taxon>
        <taxon>Fungi</taxon>
        <taxon>Dikarya</taxon>
        <taxon>Ascomycota</taxon>
        <taxon>Pezizomycotina</taxon>
        <taxon>Eurotiomycetes</taxon>
        <taxon>Eurotiomycetidae</taxon>
        <taxon>Eurotiales</taxon>
        <taxon>Aspergillaceae</taxon>
        <taxon>Penicillium</taxon>
    </lineage>
</organism>
<feature type="compositionally biased region" description="Polar residues" evidence="1">
    <location>
        <begin position="239"/>
        <end position="280"/>
    </location>
</feature>
<dbReference type="AlphaFoldDB" id="A0A9W9TN25"/>
<reference evidence="2" key="1">
    <citation type="submission" date="2022-11" db="EMBL/GenBank/DDBJ databases">
        <authorList>
            <person name="Petersen C."/>
        </authorList>
    </citation>
    <scope>NUCLEOTIDE SEQUENCE</scope>
    <source>
        <strain evidence="2">IBT 19713</strain>
    </source>
</reference>
<dbReference type="Proteomes" id="UP001150941">
    <property type="component" value="Unassembled WGS sequence"/>
</dbReference>
<proteinExistence type="predicted"/>
<feature type="region of interest" description="Disordered" evidence="1">
    <location>
        <begin position="37"/>
        <end position="93"/>
    </location>
</feature>
<feature type="region of interest" description="Disordered" evidence="1">
    <location>
        <begin position="203"/>
        <end position="283"/>
    </location>
</feature>
<feature type="compositionally biased region" description="Polar residues" evidence="1">
    <location>
        <begin position="492"/>
        <end position="505"/>
    </location>
</feature>
<keyword evidence="3" id="KW-1185">Reference proteome</keyword>